<dbReference type="Pfam" id="PF14255">
    <property type="entry name" value="Zn_ribbon_21"/>
    <property type="match status" value="1"/>
</dbReference>
<protein>
    <submittedName>
        <fullName evidence="1">CPXCG motif-containing cysteine-rich protein</fullName>
    </submittedName>
</protein>
<organism evidence="1 2">
    <name type="scientific">Haloferula rosea</name>
    <dbReference type="NCBI Taxonomy" id="490093"/>
    <lineage>
        <taxon>Bacteria</taxon>
        <taxon>Pseudomonadati</taxon>
        <taxon>Verrucomicrobiota</taxon>
        <taxon>Verrucomicrobiia</taxon>
        <taxon>Verrucomicrobiales</taxon>
        <taxon>Verrucomicrobiaceae</taxon>
        <taxon>Haloferula</taxon>
    </lineage>
</organism>
<dbReference type="Proteomes" id="UP000658278">
    <property type="component" value="Unassembled WGS sequence"/>
</dbReference>
<dbReference type="InterPro" id="IPR025990">
    <property type="entry name" value="zinc_ribbon_bacterial"/>
</dbReference>
<dbReference type="EMBL" id="JAENII010000002">
    <property type="protein sequence ID" value="MBK1826246.1"/>
    <property type="molecule type" value="Genomic_DNA"/>
</dbReference>
<evidence type="ECO:0000313" key="1">
    <source>
        <dbReference type="EMBL" id="MBK1826246.1"/>
    </source>
</evidence>
<keyword evidence="2" id="KW-1185">Reference proteome</keyword>
<accession>A0A934VEP7</accession>
<proteinExistence type="predicted"/>
<evidence type="ECO:0000313" key="2">
    <source>
        <dbReference type="Proteomes" id="UP000658278"/>
    </source>
</evidence>
<dbReference type="AlphaFoldDB" id="A0A934VEP7"/>
<name>A0A934VEP7_9BACT</name>
<comment type="caution">
    <text evidence="1">The sequence shown here is derived from an EMBL/GenBank/DDBJ whole genome shotgun (WGS) entry which is preliminary data.</text>
</comment>
<reference evidence="1" key="1">
    <citation type="submission" date="2021-01" db="EMBL/GenBank/DDBJ databases">
        <title>Modified the classification status of verrucomicrobia.</title>
        <authorList>
            <person name="Feng X."/>
        </authorList>
    </citation>
    <scope>NUCLEOTIDE SEQUENCE</scope>
    <source>
        <strain evidence="1">KCTC 22201</strain>
    </source>
</reference>
<gene>
    <name evidence="1" type="ORF">JIN81_04395</name>
</gene>
<sequence>MEMAEVQCPTCFEWFSVACPAEAEMPAEVDYDCEICCRPLVIVFDAEGPRAKGLGDS</sequence>